<reference evidence="1" key="1">
    <citation type="submission" date="2020-02" db="EMBL/GenBank/DDBJ databases">
        <authorList>
            <person name="Meier V. D."/>
        </authorList>
    </citation>
    <scope>NUCLEOTIDE SEQUENCE</scope>
    <source>
        <strain evidence="1">AVDCRST_MAG78</strain>
    </source>
</reference>
<dbReference type="SUPFAM" id="SSF53448">
    <property type="entry name" value="Nucleotide-diphospho-sugar transferases"/>
    <property type="match status" value="1"/>
</dbReference>
<name>A0A6J4PZX8_9ACTN</name>
<dbReference type="PANTHER" id="PTHR36529:SF1">
    <property type="entry name" value="GLYCOSYLTRANSFERASE"/>
    <property type="match status" value="1"/>
</dbReference>
<dbReference type="PANTHER" id="PTHR36529">
    <property type="entry name" value="SLL1095 PROTEIN"/>
    <property type="match status" value="1"/>
</dbReference>
<evidence type="ECO:0008006" key="2">
    <source>
        <dbReference type="Google" id="ProtNLM"/>
    </source>
</evidence>
<sequence>MTRLLVLAKAPVPGTTKTRLRLPPEKAASLQTALMRDAFEKAGLLGLLTVAGTPPESLHLIEPLLPRDVRIIAHCGEDLDERMFAAARKLSEEGAEPVLILGTDSPTLPLDSIWR</sequence>
<accession>A0A6J4PZX8</accession>
<dbReference type="AlphaFoldDB" id="A0A6J4PZX8"/>
<gene>
    <name evidence="1" type="ORF">AVDCRST_MAG78-1665</name>
</gene>
<dbReference type="Gene3D" id="3.90.550.10">
    <property type="entry name" value="Spore Coat Polysaccharide Biosynthesis Protein SpsA, Chain A"/>
    <property type="match status" value="1"/>
</dbReference>
<evidence type="ECO:0000313" key="1">
    <source>
        <dbReference type="EMBL" id="CAA9430659.1"/>
    </source>
</evidence>
<organism evidence="1">
    <name type="scientific">uncultured Rubrobacteraceae bacterium</name>
    <dbReference type="NCBI Taxonomy" id="349277"/>
    <lineage>
        <taxon>Bacteria</taxon>
        <taxon>Bacillati</taxon>
        <taxon>Actinomycetota</taxon>
        <taxon>Rubrobacteria</taxon>
        <taxon>Rubrobacterales</taxon>
        <taxon>Rubrobacteraceae</taxon>
        <taxon>environmental samples</taxon>
    </lineage>
</organism>
<dbReference type="Pfam" id="PF09837">
    <property type="entry name" value="DUF2064"/>
    <property type="match status" value="1"/>
</dbReference>
<protein>
    <recommendedName>
        <fullName evidence="2">Glycosyltransferase</fullName>
    </recommendedName>
</protein>
<proteinExistence type="predicted"/>
<dbReference type="InterPro" id="IPR018641">
    <property type="entry name" value="Trfase_1_rSAM/seldom-assoc"/>
</dbReference>
<dbReference type="EMBL" id="CADCVB010000112">
    <property type="protein sequence ID" value="CAA9430659.1"/>
    <property type="molecule type" value="Genomic_DNA"/>
</dbReference>
<dbReference type="InterPro" id="IPR029044">
    <property type="entry name" value="Nucleotide-diphossugar_trans"/>
</dbReference>